<protein>
    <submittedName>
        <fullName evidence="2">Uncharacterized protein</fullName>
    </submittedName>
</protein>
<dbReference type="Proteomes" id="UP000054007">
    <property type="component" value="Unassembled WGS sequence"/>
</dbReference>
<proteinExistence type="predicted"/>
<keyword evidence="1" id="KW-1133">Transmembrane helix</keyword>
<sequence>MHIPFRTLATRAGERQPGLWCLLSRRKDGRPRRLFWTAMIATFLWGAGVLELQFTGDFHTPGVKQNVRWDSDKYHYKWNSVGRTHRTEMAWALAQLYQADRHFDALAPILLREPAEQVKHLRADLKEITTYFRDLAVVHFRLNGLKIDGLDVKSIFDEFIEKADDKHAKRALEIFKRTASDIHDDISISWTTNSSIMDRCWQDAVSVTRRSAYHGSNSHQNLHRLSPTLDEEDILSVLERCIQRFLRLRQKVLQEEVARR</sequence>
<reference evidence="2 3" key="1">
    <citation type="journal article" date="2015" name="Fungal Genet. Biol.">
        <title>Evolution of novel wood decay mechanisms in Agaricales revealed by the genome sequences of Fistulina hepatica and Cylindrobasidium torrendii.</title>
        <authorList>
            <person name="Floudas D."/>
            <person name="Held B.W."/>
            <person name="Riley R."/>
            <person name="Nagy L.G."/>
            <person name="Koehler G."/>
            <person name="Ransdell A.S."/>
            <person name="Younus H."/>
            <person name="Chow J."/>
            <person name="Chiniquy J."/>
            <person name="Lipzen A."/>
            <person name="Tritt A."/>
            <person name="Sun H."/>
            <person name="Haridas S."/>
            <person name="LaButti K."/>
            <person name="Ohm R.A."/>
            <person name="Kues U."/>
            <person name="Blanchette R.A."/>
            <person name="Grigoriev I.V."/>
            <person name="Minto R.E."/>
            <person name="Hibbett D.S."/>
        </authorList>
    </citation>
    <scope>NUCLEOTIDE SEQUENCE [LARGE SCALE GENOMIC DNA]</scope>
    <source>
        <strain evidence="2 3">FP15055 ss-10</strain>
    </source>
</reference>
<evidence type="ECO:0000313" key="3">
    <source>
        <dbReference type="Proteomes" id="UP000054007"/>
    </source>
</evidence>
<accession>A0A0D7AUL1</accession>
<keyword evidence="1" id="KW-0812">Transmembrane</keyword>
<feature type="transmembrane region" description="Helical" evidence="1">
    <location>
        <begin position="34"/>
        <end position="54"/>
    </location>
</feature>
<dbReference type="EMBL" id="KN880829">
    <property type="protein sequence ID" value="KIY62068.1"/>
    <property type="molecule type" value="Genomic_DNA"/>
</dbReference>
<organism evidence="2 3">
    <name type="scientific">Cylindrobasidium torrendii FP15055 ss-10</name>
    <dbReference type="NCBI Taxonomy" id="1314674"/>
    <lineage>
        <taxon>Eukaryota</taxon>
        <taxon>Fungi</taxon>
        <taxon>Dikarya</taxon>
        <taxon>Basidiomycota</taxon>
        <taxon>Agaricomycotina</taxon>
        <taxon>Agaricomycetes</taxon>
        <taxon>Agaricomycetidae</taxon>
        <taxon>Agaricales</taxon>
        <taxon>Marasmiineae</taxon>
        <taxon>Physalacriaceae</taxon>
        <taxon>Cylindrobasidium</taxon>
    </lineage>
</organism>
<name>A0A0D7AUL1_9AGAR</name>
<evidence type="ECO:0000313" key="2">
    <source>
        <dbReference type="EMBL" id="KIY62068.1"/>
    </source>
</evidence>
<keyword evidence="1" id="KW-0472">Membrane</keyword>
<evidence type="ECO:0000256" key="1">
    <source>
        <dbReference type="SAM" id="Phobius"/>
    </source>
</evidence>
<gene>
    <name evidence="2" type="ORF">CYLTODRAFT_427195</name>
</gene>
<keyword evidence="3" id="KW-1185">Reference proteome</keyword>
<dbReference type="AlphaFoldDB" id="A0A0D7AUL1"/>